<comment type="caution">
    <text evidence="2">The sequence shown here is derived from an EMBL/GenBank/DDBJ whole genome shotgun (WGS) entry which is preliminary data.</text>
</comment>
<proteinExistence type="predicted"/>
<reference evidence="3" key="1">
    <citation type="journal article" date="2019" name="Int. J. Syst. Evol. Microbiol.">
        <title>The Global Catalogue of Microorganisms (GCM) 10K type strain sequencing project: providing services to taxonomists for standard genome sequencing and annotation.</title>
        <authorList>
            <consortium name="The Broad Institute Genomics Platform"/>
            <consortium name="The Broad Institute Genome Sequencing Center for Infectious Disease"/>
            <person name="Wu L."/>
            <person name="Ma J."/>
        </authorList>
    </citation>
    <scope>NUCLEOTIDE SEQUENCE [LARGE SCALE GENOMIC DNA]</scope>
    <source>
        <strain evidence="3">CCUG 66188</strain>
    </source>
</reference>
<evidence type="ECO:0000256" key="1">
    <source>
        <dbReference type="SAM" id="Phobius"/>
    </source>
</evidence>
<name>A0ABW2B6A6_9RHOB</name>
<evidence type="ECO:0000313" key="2">
    <source>
        <dbReference type="EMBL" id="MFC6760559.1"/>
    </source>
</evidence>
<keyword evidence="1" id="KW-0472">Membrane</keyword>
<protein>
    <submittedName>
        <fullName evidence="2">Uncharacterized protein</fullName>
    </submittedName>
</protein>
<dbReference type="Proteomes" id="UP001596353">
    <property type="component" value="Unassembled WGS sequence"/>
</dbReference>
<keyword evidence="3" id="KW-1185">Reference proteome</keyword>
<organism evidence="2 3">
    <name type="scientific">Sulfitobacter porphyrae</name>
    <dbReference type="NCBI Taxonomy" id="1246864"/>
    <lineage>
        <taxon>Bacteria</taxon>
        <taxon>Pseudomonadati</taxon>
        <taxon>Pseudomonadota</taxon>
        <taxon>Alphaproteobacteria</taxon>
        <taxon>Rhodobacterales</taxon>
        <taxon>Roseobacteraceae</taxon>
        <taxon>Sulfitobacter</taxon>
    </lineage>
</organism>
<evidence type="ECO:0000313" key="3">
    <source>
        <dbReference type="Proteomes" id="UP001596353"/>
    </source>
</evidence>
<accession>A0ABW2B6A6</accession>
<sequence>MVETHDHFVARLSNLGKKHAKLAHGYSTKVGRDGLIIVTPKRRRRGFPFKLLIMFGLGFLGLKVFMVAAVGPVTYNDRLAKLESGSVIEQAGAKVLAIDPVTETLASMTGPVLR</sequence>
<feature type="transmembrane region" description="Helical" evidence="1">
    <location>
        <begin position="51"/>
        <end position="75"/>
    </location>
</feature>
<keyword evidence="1" id="KW-0812">Transmembrane</keyword>
<gene>
    <name evidence="2" type="ORF">ACFQFQ_15390</name>
</gene>
<keyword evidence="1" id="KW-1133">Transmembrane helix</keyword>
<dbReference type="EMBL" id="JBHSWG010000001">
    <property type="protein sequence ID" value="MFC6760559.1"/>
    <property type="molecule type" value="Genomic_DNA"/>
</dbReference>